<reference evidence="1" key="1">
    <citation type="submission" date="2023-08" db="EMBL/GenBank/DDBJ databases">
        <title>Chromosome-level Genome Assembly of mud carp (Cirrhinus molitorella).</title>
        <authorList>
            <person name="Liu H."/>
        </authorList>
    </citation>
    <scope>NUCLEOTIDE SEQUENCE</scope>
    <source>
        <strain evidence="1">Prfri</strain>
        <tissue evidence="1">Muscle</tissue>
    </source>
</reference>
<organism evidence="1 2">
    <name type="scientific">Cirrhinus molitorella</name>
    <name type="common">mud carp</name>
    <dbReference type="NCBI Taxonomy" id="172907"/>
    <lineage>
        <taxon>Eukaryota</taxon>
        <taxon>Metazoa</taxon>
        <taxon>Chordata</taxon>
        <taxon>Craniata</taxon>
        <taxon>Vertebrata</taxon>
        <taxon>Euteleostomi</taxon>
        <taxon>Actinopterygii</taxon>
        <taxon>Neopterygii</taxon>
        <taxon>Teleostei</taxon>
        <taxon>Ostariophysi</taxon>
        <taxon>Cypriniformes</taxon>
        <taxon>Cyprinidae</taxon>
        <taxon>Labeoninae</taxon>
        <taxon>Labeonini</taxon>
        <taxon>Cirrhinus</taxon>
    </lineage>
</organism>
<sequence>MQGRVSSPAPEETITTRRQRMSISLRAHYSSSYEHVLSSHLQQGSHTSISEADGTDPGTQMLPGKLSVLSSKHLATISDHLAVMCSTLVSLNEAFHPTFLCVNARKTPAVFKSDSAARLRMRQKRDRRTRPHREERVWDRSISSTFKESVTQNVPVGGDRGDRGCFSILTPHIRSDGPVFSPLLLLFLSSPPVCFSVSAECGLTVEQSF</sequence>
<protein>
    <submittedName>
        <fullName evidence="1">Uncharacterized protein</fullName>
    </submittedName>
</protein>
<dbReference type="Proteomes" id="UP001187343">
    <property type="component" value="Unassembled WGS sequence"/>
</dbReference>
<keyword evidence="2" id="KW-1185">Reference proteome</keyword>
<proteinExistence type="predicted"/>
<gene>
    <name evidence="1" type="ORF">Q8A67_018177</name>
</gene>
<accession>A0AA88PFK9</accession>
<evidence type="ECO:0000313" key="1">
    <source>
        <dbReference type="EMBL" id="KAK2880909.1"/>
    </source>
</evidence>
<dbReference type="AlphaFoldDB" id="A0AA88PFK9"/>
<evidence type="ECO:0000313" key="2">
    <source>
        <dbReference type="Proteomes" id="UP001187343"/>
    </source>
</evidence>
<dbReference type="EMBL" id="JAUYZG010000018">
    <property type="protein sequence ID" value="KAK2880909.1"/>
    <property type="molecule type" value="Genomic_DNA"/>
</dbReference>
<name>A0AA88PFK9_9TELE</name>
<comment type="caution">
    <text evidence="1">The sequence shown here is derived from an EMBL/GenBank/DDBJ whole genome shotgun (WGS) entry which is preliminary data.</text>
</comment>